<proteinExistence type="predicted"/>
<sequence length="160" mass="17673">MPLRYSSISSPSLTHIVQGGGLHVKSRSHRAQSEAVAWCRRRRRSSRQPPAHGRSLCLHRVAVVAALEASVAQPTKPSLCRRHRNLRSHLPLKSLTIASFWSQLGDSSTPFPRELIRGNCSHRHHSLLSWVVFPPQPLALSQPGTVIAADNWTAELFGGS</sequence>
<name>A0A445CVQ7_ARAHY</name>
<dbReference type="AlphaFoldDB" id="A0A445CVQ7"/>
<dbReference type="EMBL" id="SDMP01000006">
    <property type="protein sequence ID" value="RYR54961.1"/>
    <property type="molecule type" value="Genomic_DNA"/>
</dbReference>
<gene>
    <name evidence="1" type="ORF">Ahy_A06g030213</name>
</gene>
<protein>
    <submittedName>
        <fullName evidence="1">Uncharacterized protein</fullName>
    </submittedName>
</protein>
<reference evidence="1 2" key="1">
    <citation type="submission" date="2019-01" db="EMBL/GenBank/DDBJ databases">
        <title>Sequencing of cultivated peanut Arachis hypogaea provides insights into genome evolution and oil improvement.</title>
        <authorList>
            <person name="Chen X."/>
        </authorList>
    </citation>
    <scope>NUCLEOTIDE SEQUENCE [LARGE SCALE GENOMIC DNA]</scope>
    <source>
        <strain evidence="2">cv. Fuhuasheng</strain>
        <tissue evidence="1">Leaves</tissue>
    </source>
</reference>
<dbReference type="Proteomes" id="UP000289738">
    <property type="component" value="Chromosome A06"/>
</dbReference>
<comment type="caution">
    <text evidence="1">The sequence shown here is derived from an EMBL/GenBank/DDBJ whole genome shotgun (WGS) entry which is preliminary data.</text>
</comment>
<organism evidence="1 2">
    <name type="scientific">Arachis hypogaea</name>
    <name type="common">Peanut</name>
    <dbReference type="NCBI Taxonomy" id="3818"/>
    <lineage>
        <taxon>Eukaryota</taxon>
        <taxon>Viridiplantae</taxon>
        <taxon>Streptophyta</taxon>
        <taxon>Embryophyta</taxon>
        <taxon>Tracheophyta</taxon>
        <taxon>Spermatophyta</taxon>
        <taxon>Magnoliopsida</taxon>
        <taxon>eudicotyledons</taxon>
        <taxon>Gunneridae</taxon>
        <taxon>Pentapetalae</taxon>
        <taxon>rosids</taxon>
        <taxon>fabids</taxon>
        <taxon>Fabales</taxon>
        <taxon>Fabaceae</taxon>
        <taxon>Papilionoideae</taxon>
        <taxon>50 kb inversion clade</taxon>
        <taxon>dalbergioids sensu lato</taxon>
        <taxon>Dalbergieae</taxon>
        <taxon>Pterocarpus clade</taxon>
        <taxon>Arachis</taxon>
    </lineage>
</organism>
<keyword evidence="2" id="KW-1185">Reference proteome</keyword>
<evidence type="ECO:0000313" key="2">
    <source>
        <dbReference type="Proteomes" id="UP000289738"/>
    </source>
</evidence>
<accession>A0A445CVQ7</accession>
<evidence type="ECO:0000313" key="1">
    <source>
        <dbReference type="EMBL" id="RYR54961.1"/>
    </source>
</evidence>